<dbReference type="PANTHER" id="PTHR30146:SF109">
    <property type="entry name" value="HTH-TYPE TRANSCRIPTIONAL REGULATOR GALS"/>
    <property type="match status" value="1"/>
</dbReference>
<feature type="domain" description="HTH lacI-type" evidence="4">
    <location>
        <begin position="12"/>
        <end position="66"/>
    </location>
</feature>
<proteinExistence type="predicted"/>
<organism evidence="5 6">
    <name type="scientific">Achromobacter pestifer</name>
    <dbReference type="NCBI Taxonomy" id="1353889"/>
    <lineage>
        <taxon>Bacteria</taxon>
        <taxon>Pseudomonadati</taxon>
        <taxon>Pseudomonadota</taxon>
        <taxon>Betaproteobacteria</taxon>
        <taxon>Burkholderiales</taxon>
        <taxon>Alcaligenaceae</taxon>
        <taxon>Achromobacter</taxon>
    </lineage>
</organism>
<gene>
    <name evidence="5" type="ORF">FOC84_31535</name>
</gene>
<dbReference type="InterPro" id="IPR000843">
    <property type="entry name" value="HTH_LacI"/>
</dbReference>
<sequence>MHDDDESAPQKKKLKDVADRAGVAVSTVSRALSGHPAISAATRDAVQEAAAQLGYRLPMQGRKLRKAATKVIGVVVEALHNPFITSLIAHLHDAFDEAGYHMILIIDSMSESNCLQKLRPLVDGYLDGLVLATATLDSPIVTELKRRAIPLVLVIRSVDNSNVDTVEIDNVHAGAEAARHLFELGHRRIGLVMGQRNTSTSRDRSEGALIWLESQGIRRQDIPLIFGMYTMESGYSSAMTLLSGPQPVSAIIAGNDTMALGVLEAAKRKGIAVPQQLSVLGFDDMPLAGTHVMSLTTIRQPVETMARTAARRLLDRINGPIPTTVSRDVLPIHLIQRETTAACLSAPVGSQSQRTHSQTR</sequence>
<dbReference type="SMART" id="SM00354">
    <property type="entry name" value="HTH_LACI"/>
    <property type="match status" value="1"/>
</dbReference>
<accession>A0A7D4IMZ7</accession>
<dbReference type="RefSeq" id="WP_173149294.1">
    <property type="nucleotide sequence ID" value="NZ_CP053985.1"/>
</dbReference>
<dbReference type="InterPro" id="IPR046335">
    <property type="entry name" value="LacI/GalR-like_sensor"/>
</dbReference>
<keyword evidence="3" id="KW-0804">Transcription</keyword>
<keyword evidence="6" id="KW-1185">Reference proteome</keyword>
<dbReference type="PANTHER" id="PTHR30146">
    <property type="entry name" value="LACI-RELATED TRANSCRIPTIONAL REPRESSOR"/>
    <property type="match status" value="1"/>
</dbReference>
<reference evidence="5 6" key="1">
    <citation type="submission" date="2020-05" db="EMBL/GenBank/DDBJ databases">
        <title>FDA dAtabase for Regulatory Grade micrObial Sequences (FDA-ARGOS): Supporting development and validation of Infectious Disease Dx tests.</title>
        <authorList>
            <person name="Sproer C."/>
            <person name="Gronow S."/>
            <person name="Severitt S."/>
            <person name="Schroder I."/>
            <person name="Tallon L."/>
            <person name="Sadzewicz L."/>
            <person name="Zhao X."/>
            <person name="Vavikolanu K."/>
            <person name="Mehta A."/>
            <person name="Aluvathingal J."/>
            <person name="Nadendla S."/>
            <person name="Myers T."/>
            <person name="Yan Y."/>
            <person name="Sichtig H."/>
        </authorList>
    </citation>
    <scope>NUCLEOTIDE SEQUENCE [LARGE SCALE GENOMIC DNA]</scope>
    <source>
        <strain evidence="5 6">FDAARGOS_790</strain>
    </source>
</reference>
<evidence type="ECO:0000256" key="3">
    <source>
        <dbReference type="ARBA" id="ARBA00023163"/>
    </source>
</evidence>
<dbReference type="SUPFAM" id="SSF47413">
    <property type="entry name" value="lambda repressor-like DNA-binding domains"/>
    <property type="match status" value="1"/>
</dbReference>
<evidence type="ECO:0000259" key="4">
    <source>
        <dbReference type="PROSITE" id="PS50932"/>
    </source>
</evidence>
<dbReference type="Gene3D" id="1.10.260.40">
    <property type="entry name" value="lambda repressor-like DNA-binding domains"/>
    <property type="match status" value="1"/>
</dbReference>
<dbReference type="Gene3D" id="3.40.50.2300">
    <property type="match status" value="2"/>
</dbReference>
<dbReference type="CDD" id="cd01392">
    <property type="entry name" value="HTH_LacI"/>
    <property type="match status" value="1"/>
</dbReference>
<dbReference type="KEGG" id="apes:FOC84_31535"/>
<name>A0A7D4IMZ7_9BURK</name>
<dbReference type="CDD" id="cd06267">
    <property type="entry name" value="PBP1_LacI_sugar_binding-like"/>
    <property type="match status" value="1"/>
</dbReference>
<dbReference type="AlphaFoldDB" id="A0A7D4IMZ7"/>
<evidence type="ECO:0000313" key="6">
    <source>
        <dbReference type="Proteomes" id="UP000500970"/>
    </source>
</evidence>
<keyword evidence="1" id="KW-0805">Transcription regulation</keyword>
<evidence type="ECO:0000256" key="1">
    <source>
        <dbReference type="ARBA" id="ARBA00023015"/>
    </source>
</evidence>
<dbReference type="Pfam" id="PF13377">
    <property type="entry name" value="Peripla_BP_3"/>
    <property type="match status" value="1"/>
</dbReference>
<dbReference type="InterPro" id="IPR010982">
    <property type="entry name" value="Lambda_DNA-bd_dom_sf"/>
</dbReference>
<protein>
    <submittedName>
        <fullName evidence="5">LacI family DNA-binding transcriptional regulator</fullName>
    </submittedName>
</protein>
<dbReference type="EMBL" id="CP053985">
    <property type="protein sequence ID" value="QKH39223.1"/>
    <property type="molecule type" value="Genomic_DNA"/>
</dbReference>
<dbReference type="Pfam" id="PF00356">
    <property type="entry name" value="LacI"/>
    <property type="match status" value="1"/>
</dbReference>
<dbReference type="GO" id="GO:0003700">
    <property type="term" value="F:DNA-binding transcription factor activity"/>
    <property type="evidence" value="ECO:0007669"/>
    <property type="project" value="TreeGrafter"/>
</dbReference>
<dbReference type="Proteomes" id="UP000500970">
    <property type="component" value="Chromosome"/>
</dbReference>
<dbReference type="SUPFAM" id="SSF53822">
    <property type="entry name" value="Periplasmic binding protein-like I"/>
    <property type="match status" value="1"/>
</dbReference>
<dbReference type="InterPro" id="IPR028082">
    <property type="entry name" value="Peripla_BP_I"/>
</dbReference>
<evidence type="ECO:0000313" key="5">
    <source>
        <dbReference type="EMBL" id="QKH39223.1"/>
    </source>
</evidence>
<dbReference type="PROSITE" id="PS50932">
    <property type="entry name" value="HTH_LACI_2"/>
    <property type="match status" value="1"/>
</dbReference>
<dbReference type="GO" id="GO:0000976">
    <property type="term" value="F:transcription cis-regulatory region binding"/>
    <property type="evidence" value="ECO:0007669"/>
    <property type="project" value="TreeGrafter"/>
</dbReference>
<keyword evidence="2 5" id="KW-0238">DNA-binding</keyword>
<evidence type="ECO:0000256" key="2">
    <source>
        <dbReference type="ARBA" id="ARBA00023125"/>
    </source>
</evidence>